<sequence>MKKRYLLLLLLMLFPVLLALVGYNSWTDNPPKNYALIRGLLVNPGTIAMLGGVVGMLLFRQRAMYWGMLVSFLYTYFALGLVWGSFSTLGVFDNHTLTTATLMSVVGFVAALFTMLLTRVLRKAIDAVNEPNVGQQNLEQKKKPRE</sequence>
<evidence type="ECO:0000313" key="2">
    <source>
        <dbReference type="EMBL" id="PWK15807.1"/>
    </source>
</evidence>
<dbReference type="RefSeq" id="WP_109686025.1">
    <property type="nucleotide sequence ID" value="NZ_QGGL01000002.1"/>
</dbReference>
<gene>
    <name evidence="2" type="ORF">C7459_10247</name>
</gene>
<keyword evidence="1" id="KW-0472">Membrane</keyword>
<comment type="caution">
    <text evidence="2">The sequence shown here is derived from an EMBL/GenBank/DDBJ whole genome shotgun (WGS) entry which is preliminary data.</text>
</comment>
<keyword evidence="1" id="KW-1133">Transmembrane helix</keyword>
<proteinExistence type="predicted"/>
<dbReference type="EMBL" id="QGGL01000002">
    <property type="protein sequence ID" value="PWK15807.1"/>
    <property type="molecule type" value="Genomic_DNA"/>
</dbReference>
<keyword evidence="3" id="KW-1185">Reference proteome</keyword>
<organism evidence="2 3">
    <name type="scientific">Tumebacillus permanentifrigoris</name>
    <dbReference type="NCBI Taxonomy" id="378543"/>
    <lineage>
        <taxon>Bacteria</taxon>
        <taxon>Bacillati</taxon>
        <taxon>Bacillota</taxon>
        <taxon>Bacilli</taxon>
        <taxon>Bacillales</taxon>
        <taxon>Alicyclobacillaceae</taxon>
        <taxon>Tumebacillus</taxon>
    </lineage>
</organism>
<feature type="transmembrane region" description="Helical" evidence="1">
    <location>
        <begin position="98"/>
        <end position="117"/>
    </location>
</feature>
<protein>
    <submittedName>
        <fullName evidence="2">Putative secreted protein with PEP-CTERM sorting signal</fullName>
    </submittedName>
</protein>
<evidence type="ECO:0000313" key="3">
    <source>
        <dbReference type="Proteomes" id="UP000245634"/>
    </source>
</evidence>
<reference evidence="2 3" key="1">
    <citation type="submission" date="2018-05" db="EMBL/GenBank/DDBJ databases">
        <title>Genomic Encyclopedia of Type Strains, Phase IV (KMG-IV): sequencing the most valuable type-strain genomes for metagenomic binning, comparative biology and taxonomic classification.</title>
        <authorList>
            <person name="Goeker M."/>
        </authorList>
    </citation>
    <scope>NUCLEOTIDE SEQUENCE [LARGE SCALE GENOMIC DNA]</scope>
    <source>
        <strain evidence="2 3">DSM 18773</strain>
    </source>
</reference>
<dbReference type="Proteomes" id="UP000245634">
    <property type="component" value="Unassembled WGS sequence"/>
</dbReference>
<keyword evidence="1" id="KW-0812">Transmembrane</keyword>
<evidence type="ECO:0000256" key="1">
    <source>
        <dbReference type="SAM" id="Phobius"/>
    </source>
</evidence>
<dbReference type="OrthoDB" id="2381620at2"/>
<accession>A0A316DCD4</accession>
<dbReference type="AlphaFoldDB" id="A0A316DCD4"/>
<name>A0A316DCD4_9BACL</name>
<feature type="transmembrane region" description="Helical" evidence="1">
    <location>
        <begin position="66"/>
        <end position="86"/>
    </location>
</feature>
<feature type="transmembrane region" description="Helical" evidence="1">
    <location>
        <begin position="35"/>
        <end position="59"/>
    </location>
</feature>